<dbReference type="RefSeq" id="WP_176279603.1">
    <property type="nucleotide sequence ID" value="NZ_JABWMH010000003.1"/>
</dbReference>
<reference evidence="3 4" key="1">
    <citation type="submission" date="2020-06" db="EMBL/GenBank/DDBJ databases">
        <authorList>
            <person name="Kim S.-J."/>
            <person name="Park S.-J."/>
        </authorList>
    </citation>
    <scope>NUCLEOTIDE SEQUENCE [LARGE SCALE GENOMIC DNA]</scope>
    <source>
        <strain evidence="3 4">SW-151</strain>
    </source>
</reference>
<dbReference type="EMBL" id="JABWMH010000003">
    <property type="protein sequence ID" value="NVD28062.1"/>
    <property type="molecule type" value="Genomic_DNA"/>
</dbReference>
<evidence type="ECO:0000259" key="2">
    <source>
        <dbReference type="PROSITE" id="PS51462"/>
    </source>
</evidence>
<comment type="similarity">
    <text evidence="1">Belongs to the UPF0111 family.</text>
</comment>
<dbReference type="PANTHER" id="PTHR37298:SF1">
    <property type="entry name" value="UPF0111 PROTEIN YKAA"/>
    <property type="match status" value="1"/>
</dbReference>
<dbReference type="InterPro" id="IPR015797">
    <property type="entry name" value="NUDIX_hydrolase-like_dom_sf"/>
</dbReference>
<evidence type="ECO:0000313" key="4">
    <source>
        <dbReference type="Proteomes" id="UP000652427"/>
    </source>
</evidence>
<evidence type="ECO:0000313" key="3">
    <source>
        <dbReference type="EMBL" id="NVD28062.1"/>
    </source>
</evidence>
<gene>
    <name evidence="3" type="ORF">HUO14_09115</name>
</gene>
<protein>
    <submittedName>
        <fullName evidence="3">DUF47 family protein</fullName>
    </submittedName>
</protein>
<dbReference type="SUPFAM" id="SSF55811">
    <property type="entry name" value="Nudix"/>
    <property type="match status" value="1"/>
</dbReference>
<dbReference type="InterPro" id="IPR047198">
    <property type="entry name" value="DDP-like_NUDIX"/>
</dbReference>
<comment type="caution">
    <text evidence="3">The sequence shown here is derived from an EMBL/GenBank/DDBJ whole genome shotgun (WGS) entry which is preliminary data.</text>
</comment>
<sequence>MSIRQIAALPYKADESAMDAPARIMLITSRETRRWIIPKGNIGSGQQPHSAAAQEAEEEAGILGSTCPTPLGSYRYRKKKRNGASVWIDVSVFPFAVTEELPTWDEQHQRERRWFSLEDAADAVDEEDLRALIRSFGAADFWAATQSTNIIDTVAQKTGVNIMFAWFQRLLPEQGNFFDLFERHSATLVAGADALARLLQGGKGMADRVREIIDREHDADEITREVLNTVRRTFLTPFDRSAITSLIASMDDAIDEMQKTAGAIELYDVETFDQEMIDIAAIIVDAARLTAEAMPLLRDIAGNGDRLHELTERLVRMEGHADEIHAAGLKKLFQEHGESNTLHFIIWRELYQHMERVVDRFEDVANEIDGLVIDHG</sequence>
<dbReference type="PROSITE" id="PS51462">
    <property type="entry name" value="NUDIX"/>
    <property type="match status" value="1"/>
</dbReference>
<dbReference type="Gene3D" id="3.90.79.10">
    <property type="entry name" value="Nucleoside Triphosphate Pyrophosphohydrolase"/>
    <property type="match status" value="1"/>
</dbReference>
<dbReference type="Proteomes" id="UP000652427">
    <property type="component" value="Unassembled WGS sequence"/>
</dbReference>
<dbReference type="Pfam" id="PF01865">
    <property type="entry name" value="PhoU_div"/>
    <property type="match status" value="1"/>
</dbReference>
<feature type="domain" description="Nudix hydrolase" evidence="2">
    <location>
        <begin position="1"/>
        <end position="137"/>
    </location>
</feature>
<proteinExistence type="inferred from homology"/>
<accession>A0ABX2N2Z9</accession>
<keyword evidence="4" id="KW-1185">Reference proteome</keyword>
<dbReference type="InterPro" id="IPR000086">
    <property type="entry name" value="NUDIX_hydrolase_dom"/>
</dbReference>
<dbReference type="InterPro" id="IPR052912">
    <property type="entry name" value="UPF0111_domain"/>
</dbReference>
<organism evidence="3 4">
    <name type="scientific">Parasphingorhabdus flavimaris</name>
    <dbReference type="NCBI Taxonomy" id="266812"/>
    <lineage>
        <taxon>Bacteria</taxon>
        <taxon>Pseudomonadati</taxon>
        <taxon>Pseudomonadota</taxon>
        <taxon>Alphaproteobacteria</taxon>
        <taxon>Sphingomonadales</taxon>
        <taxon>Sphingomonadaceae</taxon>
        <taxon>Parasphingorhabdus</taxon>
    </lineage>
</organism>
<dbReference type="InterPro" id="IPR038078">
    <property type="entry name" value="PhoU-like_sf"/>
</dbReference>
<evidence type="ECO:0000256" key="1">
    <source>
        <dbReference type="ARBA" id="ARBA00008591"/>
    </source>
</evidence>
<name>A0ABX2N2Z9_9SPHN</name>
<dbReference type="InterPro" id="IPR018445">
    <property type="entry name" value="Put_Phosphate_transp_reg"/>
</dbReference>
<dbReference type="Gene3D" id="1.20.58.220">
    <property type="entry name" value="Phosphate transport system protein phou homolog 2, domain 2"/>
    <property type="match status" value="1"/>
</dbReference>
<dbReference type="CDD" id="cd04666">
    <property type="entry name" value="NUDIX_DIPP2_like_Nudt4"/>
    <property type="match status" value="1"/>
</dbReference>
<dbReference type="Pfam" id="PF00293">
    <property type="entry name" value="NUDIX"/>
    <property type="match status" value="1"/>
</dbReference>
<dbReference type="PANTHER" id="PTHR37298">
    <property type="entry name" value="UPF0111 PROTEIN YKAA"/>
    <property type="match status" value="1"/>
</dbReference>